<organism evidence="2 3">
    <name type="scientific">Morus notabilis</name>
    <dbReference type="NCBI Taxonomy" id="981085"/>
    <lineage>
        <taxon>Eukaryota</taxon>
        <taxon>Viridiplantae</taxon>
        <taxon>Streptophyta</taxon>
        <taxon>Embryophyta</taxon>
        <taxon>Tracheophyta</taxon>
        <taxon>Spermatophyta</taxon>
        <taxon>Magnoliopsida</taxon>
        <taxon>eudicotyledons</taxon>
        <taxon>Gunneridae</taxon>
        <taxon>Pentapetalae</taxon>
        <taxon>rosids</taxon>
        <taxon>fabids</taxon>
        <taxon>Rosales</taxon>
        <taxon>Moraceae</taxon>
        <taxon>Moreae</taxon>
        <taxon>Morus</taxon>
    </lineage>
</organism>
<keyword evidence="3" id="KW-1185">Reference proteome</keyword>
<feature type="compositionally biased region" description="Basic and acidic residues" evidence="1">
    <location>
        <begin position="31"/>
        <end position="40"/>
    </location>
</feature>
<evidence type="ECO:0000313" key="3">
    <source>
        <dbReference type="Proteomes" id="UP000030645"/>
    </source>
</evidence>
<feature type="region of interest" description="Disordered" evidence="1">
    <location>
        <begin position="122"/>
        <end position="144"/>
    </location>
</feature>
<feature type="region of interest" description="Disordered" evidence="1">
    <location>
        <begin position="1"/>
        <end position="41"/>
    </location>
</feature>
<dbReference type="EMBL" id="KE343604">
    <property type="protein sequence ID" value="EXB37114.1"/>
    <property type="molecule type" value="Genomic_DNA"/>
</dbReference>
<dbReference type="AlphaFoldDB" id="W9R2Q1"/>
<dbReference type="PANTHER" id="PTHR36388">
    <property type="entry name" value="OS02G0469000 PROTEIN"/>
    <property type="match status" value="1"/>
</dbReference>
<dbReference type="Proteomes" id="UP000030645">
    <property type="component" value="Unassembled WGS sequence"/>
</dbReference>
<proteinExistence type="predicted"/>
<protein>
    <submittedName>
        <fullName evidence="2">Uncharacterized protein</fullName>
    </submittedName>
</protein>
<dbReference type="eggNOG" id="ENOG502S11H">
    <property type="taxonomic scope" value="Eukaryota"/>
</dbReference>
<gene>
    <name evidence="2" type="ORF">L484_018537</name>
</gene>
<accession>W9R2Q1</accession>
<dbReference type="OrthoDB" id="1894296at2759"/>
<dbReference type="STRING" id="981085.W9R2Q1"/>
<dbReference type="PANTHER" id="PTHR36388:SF1">
    <property type="entry name" value="OS02G0469000 PROTEIN"/>
    <property type="match status" value="1"/>
</dbReference>
<reference evidence="3" key="1">
    <citation type="submission" date="2013-01" db="EMBL/GenBank/DDBJ databases">
        <title>Draft Genome Sequence of a Mulberry Tree, Morus notabilis C.K. Schneid.</title>
        <authorList>
            <person name="He N."/>
            <person name="Zhao S."/>
        </authorList>
    </citation>
    <scope>NUCLEOTIDE SEQUENCE</scope>
</reference>
<evidence type="ECO:0000256" key="1">
    <source>
        <dbReference type="SAM" id="MobiDB-lite"/>
    </source>
</evidence>
<feature type="region of interest" description="Disordered" evidence="1">
    <location>
        <begin position="218"/>
        <end position="237"/>
    </location>
</feature>
<dbReference type="KEGG" id="mnt:21401504"/>
<name>W9R2Q1_9ROSA</name>
<evidence type="ECO:0000313" key="2">
    <source>
        <dbReference type="EMBL" id="EXB37114.1"/>
    </source>
</evidence>
<sequence length="256" mass="28211">MAVEDEVTTEGEVRMEGSSSSSSSSFIRDSQGSDEKRDMLSPEDIAWVDSCLIKEPEISDGNWNSMKDALLEVLTYQPELYNSPASASDRRPTESNFEMLTSREGAEADQSLEMGEEIQEFTRTANATSPIKEEAESSNGNFRTKDIDDLQSLAFVGNPFLPSYTNGLKETQTIMSGSDSSSSVDEIEPSSKDIFRVWDLDIPAEENELDKQLNKILKESDLQSEPSAFDDSSAGKDLKEESLDDVIAAISEISLN</sequence>